<organism evidence="2 3">
    <name type="scientific">Falseniella ignava CCUG 37419</name>
    <dbReference type="NCBI Taxonomy" id="883112"/>
    <lineage>
        <taxon>Bacteria</taxon>
        <taxon>Bacillati</taxon>
        <taxon>Bacillota</taxon>
        <taxon>Bacilli</taxon>
        <taxon>Lactobacillales</taxon>
        <taxon>Aerococcaceae</taxon>
        <taxon>Falseniella</taxon>
    </lineage>
</organism>
<dbReference type="PATRIC" id="fig|883112.3.peg.1483"/>
<dbReference type="InterPro" id="IPR001387">
    <property type="entry name" value="Cro/C1-type_HTH"/>
</dbReference>
<gene>
    <name evidence="2" type="ORF">HMPREF9707_01486</name>
</gene>
<dbReference type="Gene3D" id="1.10.260.40">
    <property type="entry name" value="lambda repressor-like DNA-binding domains"/>
    <property type="match status" value="1"/>
</dbReference>
<feature type="domain" description="HTH cro/C1-type" evidence="1">
    <location>
        <begin position="8"/>
        <end position="34"/>
    </location>
</feature>
<dbReference type="AlphaFoldDB" id="K1LUR0"/>
<dbReference type="CDD" id="cd00093">
    <property type="entry name" value="HTH_XRE"/>
    <property type="match status" value="1"/>
</dbReference>
<proteinExistence type="predicted"/>
<reference evidence="2 3" key="1">
    <citation type="submission" date="2012-07" db="EMBL/GenBank/DDBJ databases">
        <title>The Genome Sequence of Facklamia ignava CCUG 37419.</title>
        <authorList>
            <consortium name="The Broad Institute Genome Sequencing Platform"/>
            <person name="Earl A."/>
            <person name="Ward D."/>
            <person name="Feldgarden M."/>
            <person name="Gevers D."/>
            <person name="Huys G."/>
            <person name="Walker B."/>
            <person name="Young S.K."/>
            <person name="Zeng Q."/>
            <person name="Gargeya S."/>
            <person name="Fitzgerald M."/>
            <person name="Haas B."/>
            <person name="Abouelleil A."/>
            <person name="Alvarado L."/>
            <person name="Arachchi H.M."/>
            <person name="Berlin A.M."/>
            <person name="Chapman S.B."/>
            <person name="Goldberg J."/>
            <person name="Griggs A."/>
            <person name="Gujja S."/>
            <person name="Hansen M."/>
            <person name="Howarth C."/>
            <person name="Imamovic A."/>
            <person name="Larimer J."/>
            <person name="McCowen C."/>
            <person name="Montmayeur A."/>
            <person name="Murphy C."/>
            <person name="Neiman D."/>
            <person name="Pearson M."/>
            <person name="Priest M."/>
            <person name="Roberts A."/>
            <person name="Saif S."/>
            <person name="Shea T."/>
            <person name="Sisk P."/>
            <person name="Sykes S."/>
            <person name="Wortman J."/>
            <person name="Nusbaum C."/>
            <person name="Birren B."/>
        </authorList>
    </citation>
    <scope>NUCLEOTIDE SEQUENCE [LARGE SCALE GENOMIC DNA]</scope>
    <source>
        <strain evidence="2 3">CCUG 37419</strain>
    </source>
</reference>
<evidence type="ECO:0000259" key="1">
    <source>
        <dbReference type="PROSITE" id="PS50943"/>
    </source>
</evidence>
<dbReference type="EMBL" id="AGZE01000037">
    <property type="protein sequence ID" value="EKB53733.1"/>
    <property type="molecule type" value="Genomic_DNA"/>
</dbReference>
<evidence type="ECO:0000313" key="3">
    <source>
        <dbReference type="Proteomes" id="UP000005147"/>
    </source>
</evidence>
<dbReference type="RefSeq" id="WP_006702118.1">
    <property type="nucleotide sequence ID" value="NZ_JH932301.1"/>
</dbReference>
<evidence type="ECO:0000313" key="2">
    <source>
        <dbReference type="EMBL" id="EKB53733.1"/>
    </source>
</evidence>
<comment type="caution">
    <text evidence="2">The sequence shown here is derived from an EMBL/GenBank/DDBJ whole genome shotgun (WGS) entry which is preliminary data.</text>
</comment>
<dbReference type="PROSITE" id="PS50943">
    <property type="entry name" value="HTH_CROC1"/>
    <property type="match status" value="1"/>
</dbReference>
<sequence length="69" mass="8119">MKESLNLVKGYRNMMNLTQEDVADVLGMTKQQYNPKELGRRPFNDKEKIILLNIFKQADPSLTIDRLFF</sequence>
<dbReference type="Pfam" id="PF01381">
    <property type="entry name" value="HTH_3"/>
    <property type="match status" value="1"/>
</dbReference>
<keyword evidence="3" id="KW-1185">Reference proteome</keyword>
<dbReference type="GO" id="GO:0003677">
    <property type="term" value="F:DNA binding"/>
    <property type="evidence" value="ECO:0007669"/>
    <property type="project" value="InterPro"/>
</dbReference>
<name>K1LUR0_9LACT</name>
<dbReference type="eggNOG" id="COG1476">
    <property type="taxonomic scope" value="Bacteria"/>
</dbReference>
<dbReference type="InterPro" id="IPR010982">
    <property type="entry name" value="Lambda_DNA-bd_dom_sf"/>
</dbReference>
<dbReference type="Proteomes" id="UP000005147">
    <property type="component" value="Unassembled WGS sequence"/>
</dbReference>
<dbReference type="SUPFAM" id="SSF47413">
    <property type="entry name" value="lambda repressor-like DNA-binding domains"/>
    <property type="match status" value="1"/>
</dbReference>
<dbReference type="HOGENOM" id="CLU_066192_46_0_9"/>
<protein>
    <recommendedName>
        <fullName evidence="1">HTH cro/C1-type domain-containing protein</fullName>
    </recommendedName>
</protein>
<accession>K1LUR0</accession>
<dbReference type="STRING" id="883112.HMPREF9707_01486"/>